<keyword evidence="4" id="KW-1185">Reference proteome</keyword>
<feature type="transmembrane region" description="Helical" evidence="1">
    <location>
        <begin position="261"/>
        <end position="281"/>
    </location>
</feature>
<dbReference type="PANTHER" id="PTHR47723:SF13">
    <property type="entry name" value="PUTATIVE-RELATED"/>
    <property type="match status" value="1"/>
</dbReference>
<keyword evidence="1" id="KW-1133">Transmembrane helix</keyword>
<dbReference type="InterPro" id="IPR036397">
    <property type="entry name" value="RNaseH_sf"/>
</dbReference>
<dbReference type="PANTHER" id="PTHR47723">
    <property type="entry name" value="OS05G0353850 PROTEIN"/>
    <property type="match status" value="1"/>
</dbReference>
<keyword evidence="1" id="KW-0812">Transmembrane</keyword>
<dbReference type="InterPro" id="IPR053151">
    <property type="entry name" value="RNase_H-like"/>
</dbReference>
<dbReference type="AlphaFoldDB" id="A0A8J5ZND6"/>
<comment type="caution">
    <text evidence="3">The sequence shown here is derived from an EMBL/GenBank/DDBJ whole genome shotgun (WGS) entry which is preliminary data.</text>
</comment>
<keyword evidence="1" id="KW-0472">Membrane</keyword>
<dbReference type="GO" id="GO:0003676">
    <property type="term" value="F:nucleic acid binding"/>
    <property type="evidence" value="ECO:0007669"/>
    <property type="project" value="InterPro"/>
</dbReference>
<dbReference type="EMBL" id="JAHUZN010000005">
    <property type="protein sequence ID" value="KAG8493054.1"/>
    <property type="molecule type" value="Genomic_DNA"/>
</dbReference>
<dbReference type="InterPro" id="IPR044730">
    <property type="entry name" value="RNase_H-like_dom_plant"/>
</dbReference>
<evidence type="ECO:0000313" key="4">
    <source>
        <dbReference type="Proteomes" id="UP000701853"/>
    </source>
</evidence>
<dbReference type="InterPro" id="IPR012337">
    <property type="entry name" value="RNaseH-like_sf"/>
</dbReference>
<dbReference type="GO" id="GO:0004523">
    <property type="term" value="F:RNA-DNA hybrid ribonuclease activity"/>
    <property type="evidence" value="ECO:0007669"/>
    <property type="project" value="InterPro"/>
</dbReference>
<dbReference type="Gene3D" id="3.30.420.10">
    <property type="entry name" value="Ribonuclease H-like superfamily/Ribonuclease H"/>
    <property type="match status" value="1"/>
</dbReference>
<dbReference type="Pfam" id="PF13456">
    <property type="entry name" value="RVT_3"/>
    <property type="match status" value="1"/>
</dbReference>
<feature type="domain" description="RNase H type-1" evidence="2">
    <location>
        <begin position="332"/>
        <end position="449"/>
    </location>
</feature>
<dbReference type="OrthoDB" id="965185at2759"/>
<evidence type="ECO:0000256" key="1">
    <source>
        <dbReference type="SAM" id="Phobius"/>
    </source>
</evidence>
<reference evidence="3 4" key="1">
    <citation type="journal article" date="2021" name="bioRxiv">
        <title>The Gossypium anomalum genome as a resource for cotton improvement and evolutionary analysis of hybrid incompatibility.</title>
        <authorList>
            <person name="Grover C.E."/>
            <person name="Yuan D."/>
            <person name="Arick M.A."/>
            <person name="Miller E.R."/>
            <person name="Hu G."/>
            <person name="Peterson D.G."/>
            <person name="Wendel J.F."/>
            <person name="Udall J.A."/>
        </authorList>
    </citation>
    <scope>NUCLEOTIDE SEQUENCE [LARGE SCALE GENOMIC DNA]</scope>
    <source>
        <strain evidence="3">JFW-Udall</strain>
        <tissue evidence="3">Leaf</tissue>
    </source>
</reference>
<sequence>MRRKLQNWKARKLSFVGRVTLTQSVLLAIHNYFMQTVLVPKGVCDKIKKITRQFIFRSSTGHFKNALVGWEPFCKPRSRGGLGLRHLSNQNISFLMKIAFNLISQKDALWVRVLRSKYGWKNHFSDSIHRTNCSHFWRSLSKVWPLLRENLIWSIGDGSSIRSWKDTWIPEFGPLLPYAAAHSSLNLECNLRDWVLPNGTWNLDLVRLWLPEDIIICIVSITPLHLDGGIDRIIWAHSAKQKLLTNAEQLRRRIGQSTKDVPGSFLTLFKFGFPLIFVVMISCRTRELLGRASLSSLSWAWHFEPYFTEAKSTASTHGVHHHLADNWVHLFADGAVTRDSGNAVAEGAIRDRSGNWILGFTDYLGRCSLLEVELWGILDGILVSLSKGYKKVRIQSDNLDVVKALSMEVSVDSSITVLRRVKRLMLSEGQWEIKYIPRECNIITDQLAKISLSWKPSLQLLEAPPDLVVSTIEQDQAFMTL</sequence>
<dbReference type="SUPFAM" id="SSF53098">
    <property type="entry name" value="Ribonuclease H-like"/>
    <property type="match status" value="1"/>
</dbReference>
<dbReference type="InterPro" id="IPR002156">
    <property type="entry name" value="RNaseH_domain"/>
</dbReference>
<gene>
    <name evidence="3" type="ORF">CXB51_010395</name>
</gene>
<accession>A0A8J5ZND6</accession>
<evidence type="ECO:0000259" key="2">
    <source>
        <dbReference type="Pfam" id="PF13456"/>
    </source>
</evidence>
<evidence type="ECO:0000313" key="3">
    <source>
        <dbReference type="EMBL" id="KAG8493054.1"/>
    </source>
</evidence>
<dbReference type="CDD" id="cd06222">
    <property type="entry name" value="RNase_H_like"/>
    <property type="match status" value="1"/>
</dbReference>
<dbReference type="Proteomes" id="UP000701853">
    <property type="component" value="Chromosome 5"/>
</dbReference>
<protein>
    <recommendedName>
        <fullName evidence="2">RNase H type-1 domain-containing protein</fullName>
    </recommendedName>
</protein>
<proteinExistence type="predicted"/>
<name>A0A8J5ZND6_9ROSI</name>
<organism evidence="3 4">
    <name type="scientific">Gossypium anomalum</name>
    <dbReference type="NCBI Taxonomy" id="47600"/>
    <lineage>
        <taxon>Eukaryota</taxon>
        <taxon>Viridiplantae</taxon>
        <taxon>Streptophyta</taxon>
        <taxon>Embryophyta</taxon>
        <taxon>Tracheophyta</taxon>
        <taxon>Spermatophyta</taxon>
        <taxon>Magnoliopsida</taxon>
        <taxon>eudicotyledons</taxon>
        <taxon>Gunneridae</taxon>
        <taxon>Pentapetalae</taxon>
        <taxon>rosids</taxon>
        <taxon>malvids</taxon>
        <taxon>Malvales</taxon>
        <taxon>Malvaceae</taxon>
        <taxon>Malvoideae</taxon>
        <taxon>Gossypium</taxon>
    </lineage>
</organism>